<evidence type="ECO:0000313" key="2">
    <source>
        <dbReference type="EMBL" id="MBP2028211.1"/>
    </source>
</evidence>
<gene>
    <name evidence="2" type="ORF">J2Z35_002012</name>
</gene>
<dbReference type="RefSeq" id="WP_209661264.1">
    <property type="nucleotide sequence ID" value="NZ_JAGGLI010000023.1"/>
</dbReference>
<proteinExistence type="predicted"/>
<accession>A0ABS4KK99</accession>
<keyword evidence="2" id="KW-0238">DNA-binding</keyword>
<dbReference type="EMBL" id="JAGGLI010000023">
    <property type="protein sequence ID" value="MBP2028211.1"/>
    <property type="molecule type" value="Genomic_DNA"/>
</dbReference>
<keyword evidence="3" id="KW-1185">Reference proteome</keyword>
<dbReference type="Gene3D" id="1.10.260.40">
    <property type="entry name" value="lambda repressor-like DNA-binding domains"/>
    <property type="match status" value="1"/>
</dbReference>
<evidence type="ECO:0000313" key="3">
    <source>
        <dbReference type="Proteomes" id="UP001314903"/>
    </source>
</evidence>
<reference evidence="2 3" key="1">
    <citation type="submission" date="2021-03" db="EMBL/GenBank/DDBJ databases">
        <title>Genomic Encyclopedia of Type Strains, Phase IV (KMG-IV): sequencing the most valuable type-strain genomes for metagenomic binning, comparative biology and taxonomic classification.</title>
        <authorList>
            <person name="Goeker M."/>
        </authorList>
    </citation>
    <scope>NUCLEOTIDE SEQUENCE [LARGE SCALE GENOMIC DNA]</scope>
    <source>
        <strain evidence="2 3">DSM 27512</strain>
    </source>
</reference>
<dbReference type="InterPro" id="IPR010982">
    <property type="entry name" value="Lambda_DNA-bd_dom_sf"/>
</dbReference>
<dbReference type="InterPro" id="IPR001387">
    <property type="entry name" value="Cro/C1-type_HTH"/>
</dbReference>
<sequence>MLSYSPLLNLLKTKNINKYELVDMKIMSSATLAKISKGEYISLKIIDDLCNYLDCDIQEIIEHIKS</sequence>
<feature type="domain" description="HTH cro/C1-type" evidence="1">
    <location>
        <begin position="7"/>
        <end position="65"/>
    </location>
</feature>
<dbReference type="Pfam" id="PF13443">
    <property type="entry name" value="HTH_26"/>
    <property type="match status" value="1"/>
</dbReference>
<evidence type="ECO:0000259" key="1">
    <source>
        <dbReference type="Pfam" id="PF13443"/>
    </source>
</evidence>
<dbReference type="GO" id="GO:0003677">
    <property type="term" value="F:DNA binding"/>
    <property type="evidence" value="ECO:0007669"/>
    <property type="project" value="UniProtKB-KW"/>
</dbReference>
<protein>
    <submittedName>
        <fullName evidence="2">DNA-binding Xre family transcriptional regulator</fullName>
    </submittedName>
</protein>
<dbReference type="SUPFAM" id="SSF47413">
    <property type="entry name" value="lambda repressor-like DNA-binding domains"/>
    <property type="match status" value="1"/>
</dbReference>
<dbReference type="Proteomes" id="UP001314903">
    <property type="component" value="Unassembled WGS sequence"/>
</dbReference>
<organism evidence="2 3">
    <name type="scientific">Acetoanaerobium pronyense</name>
    <dbReference type="NCBI Taxonomy" id="1482736"/>
    <lineage>
        <taxon>Bacteria</taxon>
        <taxon>Bacillati</taxon>
        <taxon>Bacillota</taxon>
        <taxon>Clostridia</taxon>
        <taxon>Peptostreptococcales</taxon>
        <taxon>Filifactoraceae</taxon>
        <taxon>Acetoanaerobium</taxon>
    </lineage>
</organism>
<name>A0ABS4KK99_9FIRM</name>
<comment type="caution">
    <text evidence="2">The sequence shown here is derived from an EMBL/GenBank/DDBJ whole genome shotgun (WGS) entry which is preliminary data.</text>
</comment>